<evidence type="ECO:0000313" key="3">
    <source>
        <dbReference type="Proteomes" id="UP000249169"/>
    </source>
</evidence>
<keyword evidence="1" id="KW-0732">Signal</keyword>
<accession>A0A328C8I5</accession>
<dbReference type="EMBL" id="QHKO01000005">
    <property type="protein sequence ID" value="RAL21676.1"/>
    <property type="molecule type" value="Genomic_DNA"/>
</dbReference>
<evidence type="ECO:0008006" key="4">
    <source>
        <dbReference type="Google" id="ProtNLM"/>
    </source>
</evidence>
<gene>
    <name evidence="2" type="ORF">DL240_12535</name>
</gene>
<evidence type="ECO:0000256" key="1">
    <source>
        <dbReference type="SAM" id="SignalP"/>
    </source>
</evidence>
<feature type="signal peptide" evidence="1">
    <location>
        <begin position="1"/>
        <end position="18"/>
    </location>
</feature>
<proteinExistence type="predicted"/>
<sequence>MILATCLGLLTFSSTAWATTLERLDLQELVVNSDAVVIGQVTRIETELDERGRVHSIIEVRVDESLKGAPGQTVTIRQLGGVHGDIGTRVAGMPRLNVDDQAMLFLSGDVHQAVAVTGMAQGFFRLALGPDNRTEFAIPQLHNINLVERVSPDELNASRLQQVAPAELHRQAHTLDNLRARVLDLVQSQQPARELP</sequence>
<reference evidence="2 3" key="1">
    <citation type="submission" date="2018-05" db="EMBL/GenBank/DDBJ databases">
        <title>Lujinxingia marina gen. nov. sp. nov., a new facultative anaerobic member of the class Deltaproteobacteria, and proposal of Lujinxingaceae fam. nov.</title>
        <authorList>
            <person name="Li C.-M."/>
        </authorList>
    </citation>
    <scope>NUCLEOTIDE SEQUENCE [LARGE SCALE GENOMIC DNA]</scope>
    <source>
        <strain evidence="2 3">B210</strain>
    </source>
</reference>
<dbReference type="AlphaFoldDB" id="A0A328C8I5"/>
<dbReference type="Proteomes" id="UP000249169">
    <property type="component" value="Unassembled WGS sequence"/>
</dbReference>
<feature type="chain" id="PRO_5016389307" description="DUF5666 domain-containing protein" evidence="1">
    <location>
        <begin position="19"/>
        <end position="196"/>
    </location>
</feature>
<comment type="caution">
    <text evidence="2">The sequence shown here is derived from an EMBL/GenBank/DDBJ whole genome shotgun (WGS) entry which is preliminary data.</text>
</comment>
<evidence type="ECO:0000313" key="2">
    <source>
        <dbReference type="EMBL" id="RAL21676.1"/>
    </source>
</evidence>
<name>A0A328C8I5_9DELT</name>
<organism evidence="2 3">
    <name type="scientific">Lujinxingia litoralis</name>
    <dbReference type="NCBI Taxonomy" id="2211119"/>
    <lineage>
        <taxon>Bacteria</taxon>
        <taxon>Deltaproteobacteria</taxon>
        <taxon>Bradymonadales</taxon>
        <taxon>Lujinxingiaceae</taxon>
        <taxon>Lujinxingia</taxon>
    </lineage>
</organism>
<keyword evidence="3" id="KW-1185">Reference proteome</keyword>
<protein>
    <recommendedName>
        <fullName evidence="4">DUF5666 domain-containing protein</fullName>
    </recommendedName>
</protein>